<dbReference type="AlphaFoldDB" id="A0A699JKC2"/>
<sequence length="204" mass="24016">MPSEYQQDYKKTRAYAPKIYDDPNISDTLKDIYRTLESRYVHEGRTINPSFYNELSDVSMAKFTAIGTKMPSEYQQDYKKTRAYAPKIYDDPNISDTLKDIYRTLESRYVHEGRTINPSFYNELSDVSMAKFTAIGFDCLLSLDEYIFPRFIFEFYKTLKLERDSNNHFSIQLIINIHHFNISIAQFTELTYLPNQGICIYSDA</sequence>
<reference evidence="1" key="1">
    <citation type="journal article" date="2019" name="Sci. Rep.">
        <title>Draft genome of Tanacetum cinerariifolium, the natural source of mosquito coil.</title>
        <authorList>
            <person name="Yamashiro T."/>
            <person name="Shiraishi A."/>
            <person name="Satake H."/>
            <person name="Nakayama K."/>
        </authorList>
    </citation>
    <scope>NUCLEOTIDE SEQUENCE</scope>
</reference>
<comment type="caution">
    <text evidence="1">The sequence shown here is derived from an EMBL/GenBank/DDBJ whole genome shotgun (WGS) entry which is preliminary data.</text>
</comment>
<name>A0A699JKC2_TANCI</name>
<organism evidence="1">
    <name type="scientific">Tanacetum cinerariifolium</name>
    <name type="common">Dalmatian daisy</name>
    <name type="synonym">Chrysanthemum cinerariifolium</name>
    <dbReference type="NCBI Taxonomy" id="118510"/>
    <lineage>
        <taxon>Eukaryota</taxon>
        <taxon>Viridiplantae</taxon>
        <taxon>Streptophyta</taxon>
        <taxon>Embryophyta</taxon>
        <taxon>Tracheophyta</taxon>
        <taxon>Spermatophyta</taxon>
        <taxon>Magnoliopsida</taxon>
        <taxon>eudicotyledons</taxon>
        <taxon>Gunneridae</taxon>
        <taxon>Pentapetalae</taxon>
        <taxon>asterids</taxon>
        <taxon>campanulids</taxon>
        <taxon>Asterales</taxon>
        <taxon>Asteraceae</taxon>
        <taxon>Asteroideae</taxon>
        <taxon>Anthemideae</taxon>
        <taxon>Anthemidinae</taxon>
        <taxon>Tanacetum</taxon>
    </lineage>
</organism>
<gene>
    <name evidence="1" type="ORF">Tci_612889</name>
</gene>
<dbReference type="EMBL" id="BKCJ010418951">
    <property type="protein sequence ID" value="GFA40917.1"/>
    <property type="molecule type" value="Genomic_DNA"/>
</dbReference>
<proteinExistence type="predicted"/>
<protein>
    <submittedName>
        <fullName evidence="1">Uncharacterized protein</fullName>
    </submittedName>
</protein>
<accession>A0A699JKC2</accession>
<evidence type="ECO:0000313" key="1">
    <source>
        <dbReference type="EMBL" id="GFA40917.1"/>
    </source>
</evidence>